<organism evidence="1 2">
    <name type="scientific">Cafeteria roenbergensis</name>
    <name type="common">Marine flagellate</name>
    <dbReference type="NCBI Taxonomy" id="33653"/>
    <lineage>
        <taxon>Eukaryota</taxon>
        <taxon>Sar</taxon>
        <taxon>Stramenopiles</taxon>
        <taxon>Bigyra</taxon>
        <taxon>Opalozoa</taxon>
        <taxon>Bicosoecida</taxon>
        <taxon>Cafeteriaceae</taxon>
        <taxon>Cafeteria</taxon>
    </lineage>
</organism>
<gene>
    <name evidence="1" type="ORF">FNF29_01640</name>
</gene>
<dbReference type="InterPro" id="IPR053720">
    <property type="entry name" value="Psm_Assembly_Chaperone"/>
</dbReference>
<accession>A0A5A8CRL2</accession>
<dbReference type="EMBL" id="VLTN01000006">
    <property type="protein sequence ID" value="KAA0155725.1"/>
    <property type="molecule type" value="Genomic_DNA"/>
</dbReference>
<comment type="caution">
    <text evidence="1">The sequence shown here is derived from an EMBL/GenBank/DDBJ whole genome shotgun (WGS) entry which is preliminary data.</text>
</comment>
<name>A0A5A8CRL2_CAFRO</name>
<dbReference type="AlphaFoldDB" id="A0A5A8CRL2"/>
<dbReference type="Gene3D" id="3.30.230.90">
    <property type="match status" value="1"/>
</dbReference>
<evidence type="ECO:0000313" key="1">
    <source>
        <dbReference type="EMBL" id="KAA0155725.1"/>
    </source>
</evidence>
<reference evidence="1 2" key="1">
    <citation type="submission" date="2019-07" db="EMBL/GenBank/DDBJ databases">
        <title>Genomes of Cafeteria roenbergensis.</title>
        <authorList>
            <person name="Fischer M.G."/>
            <person name="Hackl T."/>
            <person name="Roman M."/>
        </authorList>
    </citation>
    <scope>NUCLEOTIDE SEQUENCE [LARGE SCALE GENOMIC DNA]</scope>
    <source>
        <strain evidence="1 2">BVI</strain>
    </source>
</reference>
<protein>
    <recommendedName>
        <fullName evidence="3">Proteasome assembly chaperone 3</fullName>
    </recommendedName>
</protein>
<keyword evidence="2" id="KW-1185">Reference proteome</keyword>
<evidence type="ECO:0008006" key="3">
    <source>
        <dbReference type="Google" id="ProtNLM"/>
    </source>
</evidence>
<dbReference type="Proteomes" id="UP000323011">
    <property type="component" value="Unassembled WGS sequence"/>
</dbReference>
<evidence type="ECO:0000313" key="2">
    <source>
        <dbReference type="Proteomes" id="UP000323011"/>
    </source>
</evidence>
<sequence length="212" mass="20974">MAGADGLTAVPSPAFQEDFEVDGDKTSLSVTIFADRVFVVLSQVPGIGSIIDCQGADPELGAEGRGAGPFTLVGDRRRDDALHVFARANAQVVRRATGLPLLLSAALRGGDEPSPGLFRAVLARLPEAIKGAAAARRASMEGVTAALAPEDEAPAAGGSASGDAAAAAAAAAAAPAAAAACGGVTAEQATRETLMAAFSRGPRAGPASAKRD</sequence>
<proteinExistence type="predicted"/>